<evidence type="ECO:0000256" key="1">
    <source>
        <dbReference type="ARBA" id="ARBA00010749"/>
    </source>
</evidence>
<evidence type="ECO:0000259" key="8">
    <source>
        <dbReference type="PROSITE" id="PS50853"/>
    </source>
</evidence>
<dbReference type="Gene3D" id="2.60.40.10">
    <property type="entry name" value="Immunoglobulins"/>
    <property type="match status" value="2"/>
</dbReference>
<proteinExistence type="inferred from homology"/>
<dbReference type="SMART" id="SM00326">
    <property type="entry name" value="SH3"/>
    <property type="match status" value="1"/>
</dbReference>
<evidence type="ECO:0000313" key="9">
    <source>
        <dbReference type="EMBL" id="KAF3851031.1"/>
    </source>
</evidence>
<dbReference type="FunFam" id="2.60.40.10:FF:000072">
    <property type="entry name" value="RIMS-binding protein 2 isoform X1"/>
    <property type="match status" value="1"/>
</dbReference>
<feature type="region of interest" description="Disordered" evidence="6">
    <location>
        <begin position="1053"/>
        <end position="1078"/>
    </location>
</feature>
<dbReference type="InterPro" id="IPR003961">
    <property type="entry name" value="FN3_dom"/>
</dbReference>
<feature type="domain" description="Fibronectin type-III" evidence="8">
    <location>
        <begin position="564"/>
        <end position="657"/>
    </location>
</feature>
<evidence type="ECO:0000256" key="5">
    <source>
        <dbReference type="SAM" id="Coils"/>
    </source>
</evidence>
<sequence length="1378" mass="155691">MTHDEARQSPRISLLKKKIAEKHCNKTGSKDQRGRQRTSHDLASFNHGCSSVAVSTDEPFYATELPYPSYRFRCFSVLLTTVGNTCHCIGPLTAAAKLRNEVLPLQLPRLQHLDSFRLLENNSGARRLNPETLSHQRLKQQLLDTEIGTRRKECEALEAEVKKKNQTCQTLENELQDFLHENKHLNLHLFNSSNKTSEYEKVKSEYAQLKETLGAVTQERDLALWERNQLQGKLENLEQVLKHMREAAERRQQLELEHEQALAVLNAKQQEIEVLQKAQVEAKKEHQGAVHLLEGCFFSWALLPTQLCFTFPIKANSQVESFLKAKVRELEEKCRSQSEQFNLLSKELEKFRLQAGTFDILSTEPLTISGEKPELLSVKPTFLTRGRVSSPARAFLSEMDKELGSTTRSKPTFTGKVRLCIARYSYNPYDGPNEHPEAELPLVAGKYLYVYGTMDEDGFFEGELLDGQRGLVPSNFVESVADEDSAFVKHRDTVAKEPGYLNHSSLGAQRLKVGTGTGTSISRLLSDRLDCLSTSSLGMDLLGSSSNGTGTLDVNIDEVGEDIVPYPRRINLIKQLAKSLILSWDPPVVPPGWGSISGYNVLVDKELRMSVPYGGRTKSLLEKLNLETNTYRISVQAITERGPSDELRCTLLVGKDVVVAPYYLRVDNITQVSAELSWMPSSSNYSHTIFLNGAEYDMVKAGGYKYKFFNLKSMTVYKVKVVAQPHQVPWQLTLDQRDKKEISVEFCTQPAGPPLAPQEVQVQCGQTPGILQVRWKPPPLTSSGTSNGASVLGYAVCTKGQKIAEVLYPTADYVTVELNRIQGLEAREIIVRTLSTQGESPDSPVAVIPNNLLGSPRLSHRTTPPSHPMSHPQSHPPYPSTYPPNHPQPQPSPTLCPTQPHTQPVCQPPPHFPHHPMPKSKPLVSAREQETKEHEVGMRTAPPWERASSPLPPMRGPNLEPPHFQPRRSPSPQRILPQPQGAPIPNTIAKAMAREAAQRVFAEGNRVEKRNIFSERGNALHPVNSDEEEDGYDSPHARRRGASVDEFLRGSELGRQPHHQHYSHSEEYHTESSRGSDLSDIMEEDEEDLYSEMQLEEGRRRSINSHNTLKAYYKRQDLAEERDCWDLQREVVKQKSLRSKRLHSIPEVAEEESDCVDSMGQRRYEEGRRPGTPHTQRRMYPQDPHMNNHQNKNSRHLQRQRSSPRFTDGRYGYSADDRGLVRPNRQNTKSPDSGLDCGSEEEGSLGRGYRGYYTHGSPMRGPIQIIHCEGPVERRALAMGRKRTLTRQCSVEEEFADIPATTAKSVHRGDFRSREHRNYSREGALSEGRLDELDRVYYSPHREARAHSLSRLNRDQPLVCDSDFLLYFHQQAAAILFS</sequence>
<dbReference type="InterPro" id="IPR036028">
    <property type="entry name" value="SH3-like_dom_sf"/>
</dbReference>
<feature type="compositionally biased region" description="Basic and acidic residues" evidence="6">
    <location>
        <begin position="1063"/>
        <end position="1074"/>
    </location>
</feature>
<comment type="caution">
    <text evidence="9">The sequence shown here is derived from an EMBL/GenBank/DDBJ whole genome shotgun (WGS) entry which is preliminary data.</text>
</comment>
<feature type="coiled-coil region" evidence="5">
    <location>
        <begin position="154"/>
        <end position="285"/>
    </location>
</feature>
<name>A0A7J5YPZ6_DISMA</name>
<keyword evidence="10" id="KW-1185">Reference proteome</keyword>
<organism evidence="9 10">
    <name type="scientific">Dissostichus mawsoni</name>
    <name type="common">Antarctic cod</name>
    <dbReference type="NCBI Taxonomy" id="36200"/>
    <lineage>
        <taxon>Eukaryota</taxon>
        <taxon>Metazoa</taxon>
        <taxon>Chordata</taxon>
        <taxon>Craniata</taxon>
        <taxon>Vertebrata</taxon>
        <taxon>Euteleostomi</taxon>
        <taxon>Actinopterygii</taxon>
        <taxon>Neopterygii</taxon>
        <taxon>Teleostei</taxon>
        <taxon>Neoteleostei</taxon>
        <taxon>Acanthomorphata</taxon>
        <taxon>Eupercaria</taxon>
        <taxon>Perciformes</taxon>
        <taxon>Notothenioidei</taxon>
        <taxon>Nototheniidae</taxon>
        <taxon>Dissostichus</taxon>
    </lineage>
</organism>
<dbReference type="CDD" id="cd12014">
    <property type="entry name" value="SH3_RIM-BP_1"/>
    <property type="match status" value="1"/>
</dbReference>
<feature type="compositionally biased region" description="Polar residues" evidence="6">
    <location>
        <begin position="895"/>
        <end position="905"/>
    </location>
</feature>
<evidence type="ECO:0000313" key="10">
    <source>
        <dbReference type="Proteomes" id="UP000518266"/>
    </source>
</evidence>
<dbReference type="Pfam" id="PF25523">
    <property type="entry name" value="Ig_RIMBP2"/>
    <property type="match status" value="1"/>
</dbReference>
<protein>
    <recommendedName>
        <fullName evidence="11">RIMS binding protein 2</fullName>
    </recommendedName>
</protein>
<keyword evidence="5" id="KW-0175">Coiled coil</keyword>
<feature type="compositionally biased region" description="Pro residues" evidence="6">
    <location>
        <begin position="874"/>
        <end position="894"/>
    </location>
</feature>
<accession>A0A7J5YPZ6</accession>
<feature type="region of interest" description="Disordered" evidence="6">
    <location>
        <begin position="1148"/>
        <end position="1244"/>
    </location>
</feature>
<feature type="compositionally biased region" description="Pro residues" evidence="6">
    <location>
        <begin position="950"/>
        <end position="964"/>
    </location>
</feature>
<feature type="domain" description="SH3" evidence="7">
    <location>
        <begin position="415"/>
        <end position="482"/>
    </location>
</feature>
<dbReference type="Gene3D" id="2.30.30.40">
    <property type="entry name" value="SH3 Domains"/>
    <property type="match status" value="1"/>
</dbReference>
<dbReference type="InterPro" id="IPR013783">
    <property type="entry name" value="Ig-like_fold"/>
</dbReference>
<feature type="compositionally biased region" description="Low complexity" evidence="6">
    <location>
        <begin position="862"/>
        <end position="873"/>
    </location>
</feature>
<evidence type="ECO:0000256" key="3">
    <source>
        <dbReference type="ARBA" id="ARBA00022737"/>
    </source>
</evidence>
<dbReference type="Proteomes" id="UP000518266">
    <property type="component" value="Unassembled WGS sequence"/>
</dbReference>
<evidence type="ECO:0008006" key="11">
    <source>
        <dbReference type="Google" id="ProtNLM"/>
    </source>
</evidence>
<feature type="compositionally biased region" description="Basic and acidic residues" evidence="6">
    <location>
        <begin position="927"/>
        <end position="937"/>
    </location>
</feature>
<feature type="coiled-coil region" evidence="5">
    <location>
        <begin position="320"/>
        <end position="347"/>
    </location>
</feature>
<reference evidence="9 10" key="1">
    <citation type="submission" date="2020-03" db="EMBL/GenBank/DDBJ databases">
        <title>Dissostichus mawsoni Genome sequencing and assembly.</title>
        <authorList>
            <person name="Park H."/>
        </authorList>
    </citation>
    <scope>NUCLEOTIDE SEQUENCE [LARGE SCALE GENOMIC DNA]</scope>
    <source>
        <strain evidence="9">DM0001</strain>
        <tissue evidence="9">Muscle</tissue>
    </source>
</reference>
<dbReference type="GO" id="GO:0007274">
    <property type="term" value="P:neuromuscular synaptic transmission"/>
    <property type="evidence" value="ECO:0007669"/>
    <property type="project" value="TreeGrafter"/>
</dbReference>
<dbReference type="PROSITE" id="PS50853">
    <property type="entry name" value="FN3"/>
    <property type="match status" value="1"/>
</dbReference>
<feature type="compositionally biased region" description="Basic and acidic residues" evidence="6">
    <location>
        <begin position="1160"/>
        <end position="1169"/>
    </location>
</feature>
<dbReference type="InterPro" id="IPR040325">
    <property type="entry name" value="RIMBP1/2/3"/>
</dbReference>
<dbReference type="GO" id="GO:0045202">
    <property type="term" value="C:synapse"/>
    <property type="evidence" value="ECO:0007669"/>
    <property type="project" value="GOC"/>
</dbReference>
<evidence type="ECO:0000256" key="2">
    <source>
        <dbReference type="ARBA" id="ARBA00022443"/>
    </source>
</evidence>
<comment type="similarity">
    <text evidence="1">Belongs to the RIMBP family.</text>
</comment>
<dbReference type="InterPro" id="IPR036116">
    <property type="entry name" value="FN3_sf"/>
</dbReference>
<dbReference type="FunFam" id="2.60.40.10:FF:000643">
    <property type="entry name" value="RIMS-binding protein 2 isoform X1"/>
    <property type="match status" value="1"/>
</dbReference>
<dbReference type="PANTHER" id="PTHR14234">
    <property type="entry name" value="RIM BINDING PROTEIN-RELATED"/>
    <property type="match status" value="1"/>
</dbReference>
<evidence type="ECO:0000256" key="6">
    <source>
        <dbReference type="SAM" id="MobiDB-lite"/>
    </source>
</evidence>
<keyword evidence="2 4" id="KW-0728">SH3 domain</keyword>
<evidence type="ECO:0000259" key="7">
    <source>
        <dbReference type="PROSITE" id="PS50002"/>
    </source>
</evidence>
<dbReference type="SMART" id="SM00060">
    <property type="entry name" value="FN3"/>
    <property type="match status" value="3"/>
</dbReference>
<dbReference type="InterPro" id="IPR001452">
    <property type="entry name" value="SH3_domain"/>
</dbReference>
<evidence type="ECO:0000256" key="4">
    <source>
        <dbReference type="PROSITE-ProRule" id="PRU00192"/>
    </source>
</evidence>
<dbReference type="PANTHER" id="PTHR14234:SF18">
    <property type="entry name" value="RIMS-BINDING PROTEIN 2"/>
    <property type="match status" value="1"/>
</dbReference>
<feature type="region of interest" description="Disordered" evidence="6">
    <location>
        <begin position="837"/>
        <end position="982"/>
    </location>
</feature>
<dbReference type="EMBL" id="JAAKFY010000010">
    <property type="protein sequence ID" value="KAF3851031.1"/>
    <property type="molecule type" value="Genomic_DNA"/>
</dbReference>
<dbReference type="Pfam" id="PF14604">
    <property type="entry name" value="SH3_9"/>
    <property type="match status" value="1"/>
</dbReference>
<feature type="region of interest" description="Disordered" evidence="6">
    <location>
        <begin position="1017"/>
        <end position="1038"/>
    </location>
</feature>
<dbReference type="CDD" id="cd00063">
    <property type="entry name" value="FN3"/>
    <property type="match status" value="2"/>
</dbReference>
<dbReference type="OrthoDB" id="4158657at2759"/>
<keyword evidence="3" id="KW-0677">Repeat</keyword>
<dbReference type="InterPro" id="IPR057884">
    <property type="entry name" value="FN3_RIM-BP1/2/3"/>
</dbReference>
<dbReference type="FunFam" id="2.30.30.40:FF:000006">
    <property type="entry name" value="RIMS-binding protein 2 isoform X1"/>
    <property type="match status" value="1"/>
</dbReference>
<gene>
    <name evidence="9" type="ORF">F7725_012803</name>
</gene>
<dbReference type="SUPFAM" id="SSF49265">
    <property type="entry name" value="Fibronectin type III"/>
    <property type="match status" value="2"/>
</dbReference>
<dbReference type="PROSITE" id="PS50002">
    <property type="entry name" value="SH3"/>
    <property type="match status" value="1"/>
</dbReference>
<dbReference type="SUPFAM" id="SSF50044">
    <property type="entry name" value="SH3-domain"/>
    <property type="match status" value="1"/>
</dbReference>